<evidence type="ECO:0000313" key="2">
    <source>
        <dbReference type="Proteomes" id="UP000811609"/>
    </source>
</evidence>
<accession>A0A8T1NCP9</accession>
<protein>
    <submittedName>
        <fullName evidence="1">Uncharacterized protein</fullName>
    </submittedName>
</protein>
<dbReference type="Proteomes" id="UP000811609">
    <property type="component" value="Chromosome 15"/>
</dbReference>
<evidence type="ECO:0000313" key="1">
    <source>
        <dbReference type="EMBL" id="KAG6627328.1"/>
    </source>
</evidence>
<dbReference type="AlphaFoldDB" id="A0A8T1NCP9"/>
<sequence>MEDLSKQAAEHGSSVWIMEADEQGTKASKPLERLQEISRILEFNGSHIRSLNCIICSGCDKLHEKIWTYKVPISLLWKGSYKLDIQSFNYFHRKRSAFTVYIPNYKDLQKYQEYWNAMEATSNRYK</sequence>
<dbReference type="EMBL" id="CM031823">
    <property type="protein sequence ID" value="KAG6627328.1"/>
    <property type="molecule type" value="Genomic_DNA"/>
</dbReference>
<reference evidence="1" key="1">
    <citation type="submission" date="2020-12" db="EMBL/GenBank/DDBJ databases">
        <title>WGS assembly of Carya illinoinensis cv. Pawnee.</title>
        <authorList>
            <person name="Platts A."/>
            <person name="Shu S."/>
            <person name="Wright S."/>
            <person name="Barry K."/>
            <person name="Edger P."/>
            <person name="Pires J.C."/>
            <person name="Schmutz J."/>
        </authorList>
    </citation>
    <scope>NUCLEOTIDE SEQUENCE</scope>
    <source>
        <tissue evidence="1">Leaf</tissue>
    </source>
</reference>
<name>A0A8T1NCP9_CARIL</name>
<comment type="caution">
    <text evidence="1">The sequence shown here is derived from an EMBL/GenBank/DDBJ whole genome shotgun (WGS) entry which is preliminary data.</text>
</comment>
<gene>
    <name evidence="1" type="ORF">CIPAW_15G120000</name>
</gene>
<organism evidence="1 2">
    <name type="scientific">Carya illinoinensis</name>
    <name type="common">Pecan</name>
    <dbReference type="NCBI Taxonomy" id="32201"/>
    <lineage>
        <taxon>Eukaryota</taxon>
        <taxon>Viridiplantae</taxon>
        <taxon>Streptophyta</taxon>
        <taxon>Embryophyta</taxon>
        <taxon>Tracheophyta</taxon>
        <taxon>Spermatophyta</taxon>
        <taxon>Magnoliopsida</taxon>
        <taxon>eudicotyledons</taxon>
        <taxon>Gunneridae</taxon>
        <taxon>Pentapetalae</taxon>
        <taxon>rosids</taxon>
        <taxon>fabids</taxon>
        <taxon>Fagales</taxon>
        <taxon>Juglandaceae</taxon>
        <taxon>Carya</taxon>
    </lineage>
</organism>
<proteinExistence type="predicted"/>
<keyword evidence="2" id="KW-1185">Reference proteome</keyword>